<accession>A0ABD0M8J4</accession>
<proteinExistence type="predicted"/>
<keyword evidence="3" id="KW-1185">Reference proteome</keyword>
<comment type="caution">
    <text evidence="2">The sequence shown here is derived from an EMBL/GenBank/DDBJ whole genome shotgun (WGS) entry which is preliminary data.</text>
</comment>
<feature type="signal peptide" evidence="1">
    <location>
        <begin position="1"/>
        <end position="17"/>
    </location>
</feature>
<dbReference type="EMBL" id="JACVVK020000003">
    <property type="protein sequence ID" value="KAK7507862.1"/>
    <property type="molecule type" value="Genomic_DNA"/>
</dbReference>
<protein>
    <submittedName>
        <fullName evidence="2">Uncharacterized protein</fullName>
    </submittedName>
</protein>
<sequence>MLFGVIVIAFLFQSVVCQSQKTPCCMPERFQATLTDARTVSADVIVMFELAIDYAQGLEGSAVYELNPRTGIKQETYRIVFDVPKHSVFTMAPNGTCWRTPYEVQFPSARERCLPASAQYISGGNMGSIQALPWDSWRVNLGNITVTMAFGAQGCVPVVEGLKITGGPTPYEQTTFWSNFRHEITDHSLFYVPSSCVPSDSQIVVGR</sequence>
<organism evidence="2 3">
    <name type="scientific">Batillaria attramentaria</name>
    <dbReference type="NCBI Taxonomy" id="370345"/>
    <lineage>
        <taxon>Eukaryota</taxon>
        <taxon>Metazoa</taxon>
        <taxon>Spiralia</taxon>
        <taxon>Lophotrochozoa</taxon>
        <taxon>Mollusca</taxon>
        <taxon>Gastropoda</taxon>
        <taxon>Caenogastropoda</taxon>
        <taxon>Sorbeoconcha</taxon>
        <taxon>Cerithioidea</taxon>
        <taxon>Batillariidae</taxon>
        <taxon>Batillaria</taxon>
    </lineage>
</organism>
<dbReference type="PANTHER" id="PTHR10697">
    <property type="entry name" value="MAMMALIAN EPENDYMIN-RELATED PROTEIN 1"/>
    <property type="match status" value="1"/>
</dbReference>
<dbReference type="Proteomes" id="UP001519460">
    <property type="component" value="Unassembled WGS sequence"/>
</dbReference>
<evidence type="ECO:0000256" key="1">
    <source>
        <dbReference type="SAM" id="SignalP"/>
    </source>
</evidence>
<keyword evidence="1" id="KW-0732">Signal</keyword>
<name>A0ABD0M8J4_9CAEN</name>
<dbReference type="InterPro" id="IPR001299">
    <property type="entry name" value="Ependymin"/>
</dbReference>
<dbReference type="PANTHER" id="PTHR10697:SF13">
    <property type="entry name" value="RICIN B LECTIN DOMAIN-CONTAINING PROTEIN"/>
    <property type="match status" value="1"/>
</dbReference>
<reference evidence="2 3" key="1">
    <citation type="journal article" date="2023" name="Sci. Data">
        <title>Genome assembly of the Korean intertidal mud-creeper Batillaria attramentaria.</title>
        <authorList>
            <person name="Patra A.K."/>
            <person name="Ho P.T."/>
            <person name="Jun S."/>
            <person name="Lee S.J."/>
            <person name="Kim Y."/>
            <person name="Won Y.J."/>
        </authorList>
    </citation>
    <scope>NUCLEOTIDE SEQUENCE [LARGE SCALE GENOMIC DNA]</scope>
    <source>
        <strain evidence="2">Wonlab-2016</strain>
    </source>
</reference>
<evidence type="ECO:0000313" key="3">
    <source>
        <dbReference type="Proteomes" id="UP001519460"/>
    </source>
</evidence>
<dbReference type="AlphaFoldDB" id="A0ABD0M8J4"/>
<gene>
    <name evidence="2" type="ORF">BaRGS_00000827</name>
</gene>
<evidence type="ECO:0000313" key="2">
    <source>
        <dbReference type="EMBL" id="KAK7507862.1"/>
    </source>
</evidence>
<feature type="chain" id="PRO_5044770415" evidence="1">
    <location>
        <begin position="18"/>
        <end position="207"/>
    </location>
</feature>